<organism evidence="2 3">
    <name type="scientific">Aphis craccivora</name>
    <name type="common">Cowpea aphid</name>
    <dbReference type="NCBI Taxonomy" id="307492"/>
    <lineage>
        <taxon>Eukaryota</taxon>
        <taxon>Metazoa</taxon>
        <taxon>Ecdysozoa</taxon>
        <taxon>Arthropoda</taxon>
        <taxon>Hexapoda</taxon>
        <taxon>Insecta</taxon>
        <taxon>Pterygota</taxon>
        <taxon>Neoptera</taxon>
        <taxon>Paraneoptera</taxon>
        <taxon>Hemiptera</taxon>
        <taxon>Sternorrhyncha</taxon>
        <taxon>Aphidomorpha</taxon>
        <taxon>Aphidoidea</taxon>
        <taxon>Aphididae</taxon>
        <taxon>Aphidini</taxon>
        <taxon>Aphis</taxon>
        <taxon>Aphis</taxon>
    </lineage>
</organism>
<keyword evidence="1" id="KW-1133">Transmembrane helix</keyword>
<dbReference type="AlphaFoldDB" id="A0A6G0VMN2"/>
<proteinExistence type="predicted"/>
<keyword evidence="3" id="KW-1185">Reference proteome</keyword>
<comment type="caution">
    <text evidence="2">The sequence shown here is derived from an EMBL/GenBank/DDBJ whole genome shotgun (WGS) entry which is preliminary data.</text>
</comment>
<reference evidence="2 3" key="1">
    <citation type="submission" date="2019-08" db="EMBL/GenBank/DDBJ databases">
        <title>Whole genome of Aphis craccivora.</title>
        <authorList>
            <person name="Voronova N.V."/>
            <person name="Shulinski R.S."/>
            <person name="Bandarenka Y.V."/>
            <person name="Zhorov D.G."/>
            <person name="Warner D."/>
        </authorList>
    </citation>
    <scope>NUCLEOTIDE SEQUENCE [LARGE SCALE GENOMIC DNA]</scope>
    <source>
        <strain evidence="2">180601</strain>
        <tissue evidence="2">Whole Body</tissue>
    </source>
</reference>
<feature type="transmembrane region" description="Helical" evidence="1">
    <location>
        <begin position="39"/>
        <end position="58"/>
    </location>
</feature>
<evidence type="ECO:0008006" key="4">
    <source>
        <dbReference type="Google" id="ProtNLM"/>
    </source>
</evidence>
<accession>A0A6G0VMN2</accession>
<dbReference type="OrthoDB" id="6611890at2759"/>
<evidence type="ECO:0000256" key="1">
    <source>
        <dbReference type="SAM" id="Phobius"/>
    </source>
</evidence>
<dbReference type="EMBL" id="VUJU01014396">
    <property type="protein sequence ID" value="KAF0702193.1"/>
    <property type="molecule type" value="Genomic_DNA"/>
</dbReference>
<feature type="non-terminal residue" evidence="2">
    <location>
        <position position="560"/>
    </location>
</feature>
<dbReference type="PANTHER" id="PTHR33053:SF24">
    <property type="entry name" value="TRANSPOSASE DOMAIN-CONTAINING PROTEIN"/>
    <property type="match status" value="1"/>
</dbReference>
<evidence type="ECO:0000313" key="2">
    <source>
        <dbReference type="EMBL" id="KAF0702193.1"/>
    </source>
</evidence>
<name>A0A6G0VMN2_APHCR</name>
<keyword evidence="1" id="KW-0472">Membrane</keyword>
<sequence length="560" mass="64234">MKKISYDLFQNNEHTFEMVVKDWFRHGTQRLKKEQMASGMFSIVSPFPASAIIILFTIPRKKRKTIEDMSLRHFKRLQSCATKISDKEVCILTTCSNTDNDIFNNTKTFKTTIENSDYKNSVSVNPAITIENSVHNNSVSENPAIPHNQINLSQQIGLDIIDTTDTLQSNNYTTCNKLSIKDKLQQWVLAFNVSKNSVNNLLNILRSEGLDLPKDVRTLMNTPRSHNIININPGTYIHLGLNKMLFTVLNFNKHCLGNINEIFLSFNIDGLPLAHSSKQQFWPILCSITNVPQLSKLVFAVGLYFSTDKKPESIEDFLNLFINEAIELLNNGISFENKILSIHLKQIICDSPAKAFLLNVKGHNSRFGCNTCMAEGEYREHRMTFLEVNAPLRTNDSFRAKSDDEYHKGICPLERLPIDMIKDVPIDYMHAVCLGAMKRLLKFWVRGKQSTRIPSTKCDAINMDLHSLRDNFPSEFVRLPRSLNDIEYWKANEFRTFLLFTGPIVLKGRLKKQLYLNFIKLHGAIKILVTPSLCLIKNEIAYNLLVDFVKEFRIIYGAHF</sequence>
<evidence type="ECO:0000313" key="3">
    <source>
        <dbReference type="Proteomes" id="UP000478052"/>
    </source>
</evidence>
<dbReference type="Proteomes" id="UP000478052">
    <property type="component" value="Unassembled WGS sequence"/>
</dbReference>
<protein>
    <recommendedName>
        <fullName evidence="4">DUF4806 domain-containing protein</fullName>
    </recommendedName>
</protein>
<dbReference type="PANTHER" id="PTHR33053">
    <property type="entry name" value="PROTEIN, PUTATIVE-RELATED"/>
    <property type="match status" value="1"/>
</dbReference>
<gene>
    <name evidence="2" type="ORF">FWK35_00033971</name>
</gene>
<keyword evidence="1" id="KW-0812">Transmembrane</keyword>